<proteinExistence type="predicted"/>
<gene>
    <name evidence="2" type="ORF">FHS92_000499</name>
</gene>
<accession>A0A841IXB9</accession>
<dbReference type="InterPro" id="IPR052342">
    <property type="entry name" value="MCH/BMMD"/>
</dbReference>
<evidence type="ECO:0000313" key="3">
    <source>
        <dbReference type="Proteomes" id="UP000552700"/>
    </source>
</evidence>
<dbReference type="EMBL" id="JACIJP010000001">
    <property type="protein sequence ID" value="MBB6122792.1"/>
    <property type="molecule type" value="Genomic_DNA"/>
</dbReference>
<reference evidence="2 3" key="1">
    <citation type="submission" date="2020-08" db="EMBL/GenBank/DDBJ databases">
        <title>Genomic Encyclopedia of Type Strains, Phase IV (KMG-IV): sequencing the most valuable type-strain genomes for metagenomic binning, comparative biology and taxonomic classification.</title>
        <authorList>
            <person name="Goeker M."/>
        </authorList>
    </citation>
    <scope>NUCLEOTIDE SEQUENCE [LARGE SCALE GENOMIC DNA]</scope>
    <source>
        <strain evidence="2 3">DSM 102255</strain>
    </source>
</reference>
<comment type="caution">
    <text evidence="2">The sequence shown here is derived from an EMBL/GenBank/DDBJ whole genome shotgun (WGS) entry which is preliminary data.</text>
</comment>
<dbReference type="SUPFAM" id="SSF54637">
    <property type="entry name" value="Thioesterase/thiol ester dehydrase-isomerase"/>
    <property type="match status" value="1"/>
</dbReference>
<name>A0A841IXB9_9SPHN</name>
<dbReference type="PANTHER" id="PTHR43664:SF1">
    <property type="entry name" value="BETA-METHYLMALYL-COA DEHYDRATASE"/>
    <property type="match status" value="1"/>
</dbReference>
<protein>
    <submittedName>
        <fullName evidence="2">Acyl dehydratase</fullName>
    </submittedName>
</protein>
<feature type="domain" description="MaoC-like" evidence="1">
    <location>
        <begin position="18"/>
        <end position="116"/>
    </location>
</feature>
<evidence type="ECO:0000313" key="2">
    <source>
        <dbReference type="EMBL" id="MBB6122792.1"/>
    </source>
</evidence>
<dbReference type="InterPro" id="IPR029069">
    <property type="entry name" value="HotDog_dom_sf"/>
</dbReference>
<dbReference type="Proteomes" id="UP000552700">
    <property type="component" value="Unassembled WGS sequence"/>
</dbReference>
<dbReference type="Gene3D" id="3.10.129.10">
    <property type="entry name" value="Hotdog Thioesterase"/>
    <property type="match status" value="1"/>
</dbReference>
<dbReference type="PANTHER" id="PTHR43664">
    <property type="entry name" value="MONOAMINE OXIDASE-RELATED"/>
    <property type="match status" value="1"/>
</dbReference>
<dbReference type="CDD" id="cd03454">
    <property type="entry name" value="YdeM"/>
    <property type="match status" value="1"/>
</dbReference>
<dbReference type="Pfam" id="PF01575">
    <property type="entry name" value="MaoC_dehydratas"/>
    <property type="match status" value="1"/>
</dbReference>
<keyword evidence="3" id="KW-1185">Reference proteome</keyword>
<dbReference type="RefSeq" id="WP_184077191.1">
    <property type="nucleotide sequence ID" value="NZ_JACIJP010000001.1"/>
</dbReference>
<dbReference type="AlphaFoldDB" id="A0A841IXB9"/>
<sequence>MPFYFEDFEVGSTERFGSHEVTREEVIAFASRYDPQPFHLSDEGAADTIFGQLAASGWHTTAITMGMMVRHWQSIPGQQEASVGGMGLEGLRWLLPVYPGDVLRCETMVTEKSEPRSMPTIGIVKTRVSVFNQKDQKVLEFTPLGLWKKRPPGQ</sequence>
<dbReference type="InterPro" id="IPR002539">
    <property type="entry name" value="MaoC-like_dom"/>
</dbReference>
<organism evidence="2 3">
    <name type="scientific">Sphingobium subterraneum</name>
    <dbReference type="NCBI Taxonomy" id="627688"/>
    <lineage>
        <taxon>Bacteria</taxon>
        <taxon>Pseudomonadati</taxon>
        <taxon>Pseudomonadota</taxon>
        <taxon>Alphaproteobacteria</taxon>
        <taxon>Sphingomonadales</taxon>
        <taxon>Sphingomonadaceae</taxon>
        <taxon>Sphingobium</taxon>
    </lineage>
</organism>
<evidence type="ECO:0000259" key="1">
    <source>
        <dbReference type="Pfam" id="PF01575"/>
    </source>
</evidence>